<protein>
    <submittedName>
        <fullName evidence="1">Uncharacterized protein</fullName>
    </submittedName>
</protein>
<dbReference type="Proteomes" id="UP000008370">
    <property type="component" value="Unassembled WGS sequence"/>
</dbReference>
<dbReference type="HOGENOM" id="CLU_110346_0_0_1"/>
<evidence type="ECO:0000313" key="1">
    <source>
        <dbReference type="EMBL" id="EKM61867.1"/>
    </source>
</evidence>
<dbReference type="AlphaFoldDB" id="K5XFL5"/>
<dbReference type="KEGG" id="pco:PHACADRAFT_180887"/>
<dbReference type="RefSeq" id="XP_007391260.1">
    <property type="nucleotide sequence ID" value="XM_007391198.1"/>
</dbReference>
<evidence type="ECO:0000313" key="2">
    <source>
        <dbReference type="Proteomes" id="UP000008370"/>
    </source>
</evidence>
<dbReference type="InParanoid" id="K5XFL5"/>
<accession>K5XFL5</accession>
<keyword evidence="2" id="KW-1185">Reference proteome</keyword>
<gene>
    <name evidence="1" type="ORF">PHACADRAFT_180887</name>
</gene>
<proteinExistence type="predicted"/>
<sequence length="143" mass="16180">MLDPIQLAHKHYYYISHYQIAADVICSDPIRRDQARAAVDSVAGPGTPGVAPLFGPTRTVRDDEVDGILEQYDRVLAIEAKSYDDFLHRLQYAFAAGIFFYSHKVTPALRHDEELFNMYDTEMGKLSQILHEVQPTSGLVDRP</sequence>
<dbReference type="EMBL" id="JH930468">
    <property type="protein sequence ID" value="EKM61867.1"/>
    <property type="molecule type" value="Genomic_DNA"/>
</dbReference>
<dbReference type="GeneID" id="18909983"/>
<organism evidence="1 2">
    <name type="scientific">Phanerochaete carnosa (strain HHB-10118-sp)</name>
    <name type="common">White-rot fungus</name>
    <name type="synonym">Peniophora carnosa</name>
    <dbReference type="NCBI Taxonomy" id="650164"/>
    <lineage>
        <taxon>Eukaryota</taxon>
        <taxon>Fungi</taxon>
        <taxon>Dikarya</taxon>
        <taxon>Basidiomycota</taxon>
        <taxon>Agaricomycotina</taxon>
        <taxon>Agaricomycetes</taxon>
        <taxon>Polyporales</taxon>
        <taxon>Phanerochaetaceae</taxon>
        <taxon>Phanerochaete</taxon>
    </lineage>
</organism>
<name>K5XFL5_PHACS</name>
<reference evidence="1 2" key="1">
    <citation type="journal article" date="2012" name="BMC Genomics">
        <title>Comparative genomics of the white-rot fungi, Phanerochaete carnosa and P. chrysosporium, to elucidate the genetic basis of the distinct wood types they colonize.</title>
        <authorList>
            <person name="Suzuki H."/>
            <person name="MacDonald J."/>
            <person name="Syed K."/>
            <person name="Salamov A."/>
            <person name="Hori C."/>
            <person name="Aerts A."/>
            <person name="Henrissat B."/>
            <person name="Wiebenga A."/>
            <person name="vanKuyk P.A."/>
            <person name="Barry K."/>
            <person name="Lindquist E."/>
            <person name="LaButti K."/>
            <person name="Lapidus A."/>
            <person name="Lucas S."/>
            <person name="Coutinho P."/>
            <person name="Gong Y."/>
            <person name="Samejima M."/>
            <person name="Mahadevan R."/>
            <person name="Abou-Zaid M."/>
            <person name="de Vries R.P."/>
            <person name="Igarashi K."/>
            <person name="Yadav J.S."/>
            <person name="Grigoriev I.V."/>
            <person name="Master E.R."/>
        </authorList>
    </citation>
    <scope>NUCLEOTIDE SEQUENCE [LARGE SCALE GENOMIC DNA]</scope>
    <source>
        <strain evidence="1 2">HHB-10118-sp</strain>
    </source>
</reference>